<keyword evidence="3" id="KW-1185">Reference proteome</keyword>
<comment type="caution">
    <text evidence="2">The sequence shown here is derived from an EMBL/GenBank/DDBJ whole genome shotgun (WGS) entry which is preliminary data.</text>
</comment>
<evidence type="ECO:0000256" key="1">
    <source>
        <dbReference type="SAM" id="Phobius"/>
    </source>
</evidence>
<gene>
    <name evidence="2" type="ORF">GCM10007879_08550</name>
</gene>
<dbReference type="EMBL" id="BSNI01000002">
    <property type="protein sequence ID" value="GLQ16606.1"/>
    <property type="molecule type" value="Genomic_DNA"/>
</dbReference>
<dbReference type="RefSeq" id="WP_284362276.1">
    <property type="nucleotide sequence ID" value="NZ_BSNI01000002.1"/>
</dbReference>
<sequence length="135" mass="14623">MIWKIPLLALPLIIYNLVAFDFVGDKSNGWASPVMSIDMVSGAVWTMSVGDLLVVFALILLFIEVIKSTKVGNASIMDHMLSTFVFIAYLVEFLLVPAAATSLFFTCLAMSLVDLVAGFSVSIRSASRDVNFGGH</sequence>
<feature type="transmembrane region" description="Helical" evidence="1">
    <location>
        <begin position="43"/>
        <end position="63"/>
    </location>
</feature>
<keyword evidence="1" id="KW-1133">Transmembrane helix</keyword>
<organism evidence="2 3">
    <name type="scientific">Maritalea porphyrae</name>
    <dbReference type="NCBI Taxonomy" id="880732"/>
    <lineage>
        <taxon>Bacteria</taxon>
        <taxon>Pseudomonadati</taxon>
        <taxon>Pseudomonadota</taxon>
        <taxon>Alphaproteobacteria</taxon>
        <taxon>Hyphomicrobiales</taxon>
        <taxon>Devosiaceae</taxon>
        <taxon>Maritalea</taxon>
    </lineage>
</organism>
<protein>
    <submittedName>
        <fullName evidence="2">Uncharacterized protein</fullName>
    </submittedName>
</protein>
<evidence type="ECO:0000313" key="3">
    <source>
        <dbReference type="Proteomes" id="UP001161405"/>
    </source>
</evidence>
<reference evidence="2" key="1">
    <citation type="journal article" date="2014" name="Int. J. Syst. Evol. Microbiol.">
        <title>Complete genome of a new Firmicutes species belonging to the dominant human colonic microbiota ('Ruminococcus bicirculans') reveals two chromosomes and a selective capacity to utilize plant glucans.</title>
        <authorList>
            <consortium name="NISC Comparative Sequencing Program"/>
            <person name="Wegmann U."/>
            <person name="Louis P."/>
            <person name="Goesmann A."/>
            <person name="Henrissat B."/>
            <person name="Duncan S.H."/>
            <person name="Flint H.J."/>
        </authorList>
    </citation>
    <scope>NUCLEOTIDE SEQUENCE</scope>
    <source>
        <strain evidence="2">NBRC 107169</strain>
    </source>
</reference>
<keyword evidence="1" id="KW-0472">Membrane</keyword>
<name>A0ABQ5UNJ9_9HYPH</name>
<reference evidence="2" key="2">
    <citation type="submission" date="2023-01" db="EMBL/GenBank/DDBJ databases">
        <title>Draft genome sequence of Maritalea porphyrae strain NBRC 107169.</title>
        <authorList>
            <person name="Sun Q."/>
            <person name="Mori K."/>
        </authorList>
    </citation>
    <scope>NUCLEOTIDE SEQUENCE</scope>
    <source>
        <strain evidence="2">NBRC 107169</strain>
    </source>
</reference>
<feature type="transmembrane region" description="Helical" evidence="1">
    <location>
        <begin position="75"/>
        <end position="96"/>
    </location>
</feature>
<evidence type="ECO:0000313" key="2">
    <source>
        <dbReference type="EMBL" id="GLQ16606.1"/>
    </source>
</evidence>
<proteinExistence type="predicted"/>
<dbReference type="Proteomes" id="UP001161405">
    <property type="component" value="Unassembled WGS sequence"/>
</dbReference>
<accession>A0ABQ5UNJ9</accession>
<keyword evidence="1" id="KW-0812">Transmembrane</keyword>